<proteinExistence type="predicted"/>
<evidence type="ECO:0000313" key="1">
    <source>
        <dbReference type="EMBL" id="CCI46584.1"/>
    </source>
</evidence>
<sequence length="131" mass="14948">MSPTIFDLLLKFFQRECQIYAIWKPLCAILETIMHGRICTRITSEVANGQFIQMYLQIITSRESSLVQAVVILFLKYTHWYHKPARASVKTQLSALTISDIHSFFSHPGLDCVFKSSKSTRGNSCNGDKET</sequence>
<dbReference type="AlphaFoldDB" id="A0A024GJS7"/>
<dbReference type="InParanoid" id="A0A024GJS7"/>
<evidence type="ECO:0000313" key="2">
    <source>
        <dbReference type="Proteomes" id="UP000053237"/>
    </source>
</evidence>
<organism evidence="1 2">
    <name type="scientific">Albugo candida</name>
    <dbReference type="NCBI Taxonomy" id="65357"/>
    <lineage>
        <taxon>Eukaryota</taxon>
        <taxon>Sar</taxon>
        <taxon>Stramenopiles</taxon>
        <taxon>Oomycota</taxon>
        <taxon>Peronosporomycetes</taxon>
        <taxon>Albuginales</taxon>
        <taxon>Albuginaceae</taxon>
        <taxon>Albugo</taxon>
    </lineage>
</organism>
<name>A0A024GJS7_9STRA</name>
<keyword evidence="2" id="KW-1185">Reference proteome</keyword>
<dbReference type="Proteomes" id="UP000053237">
    <property type="component" value="Unassembled WGS sequence"/>
</dbReference>
<comment type="caution">
    <text evidence="1">The sequence shown here is derived from an EMBL/GenBank/DDBJ whole genome shotgun (WGS) entry which is preliminary data.</text>
</comment>
<accession>A0A024GJS7</accession>
<reference evidence="1 2" key="1">
    <citation type="submission" date="2012-05" db="EMBL/GenBank/DDBJ databases">
        <title>Recombination and specialization in a pathogen metapopulation.</title>
        <authorList>
            <person name="Gardiner A."/>
            <person name="Kemen E."/>
            <person name="Schultz-Larsen T."/>
            <person name="MacLean D."/>
            <person name="Van Oosterhout C."/>
            <person name="Jones J.D.G."/>
        </authorList>
    </citation>
    <scope>NUCLEOTIDE SEQUENCE [LARGE SCALE GENOMIC DNA]</scope>
    <source>
        <strain evidence="1 2">Ac Nc2</strain>
    </source>
</reference>
<protein>
    <submittedName>
        <fullName evidence="1">Uncharacterized protein</fullName>
    </submittedName>
</protein>
<dbReference type="EMBL" id="CAIX01000133">
    <property type="protein sequence ID" value="CCI46584.1"/>
    <property type="molecule type" value="Genomic_DNA"/>
</dbReference>
<gene>
    <name evidence="1" type="ORF">BN9_075270</name>
</gene>